<dbReference type="EnsemblPlants" id="AET4Gv20637400.17">
    <property type="protein sequence ID" value="AET4Gv20637400.17"/>
    <property type="gene ID" value="AET4Gv20637400"/>
</dbReference>
<dbReference type="Gramene" id="AET4Gv20637400.17">
    <property type="protein sequence ID" value="AET4Gv20637400.17"/>
    <property type="gene ID" value="AET4Gv20637400"/>
</dbReference>
<reference evidence="1" key="3">
    <citation type="journal article" date="2017" name="Nature">
        <title>Genome sequence of the progenitor of the wheat D genome Aegilops tauschii.</title>
        <authorList>
            <person name="Luo M.C."/>
            <person name="Gu Y.Q."/>
            <person name="Puiu D."/>
            <person name="Wang H."/>
            <person name="Twardziok S.O."/>
            <person name="Deal K.R."/>
            <person name="Huo N."/>
            <person name="Zhu T."/>
            <person name="Wang L."/>
            <person name="Wang Y."/>
            <person name="McGuire P.E."/>
            <person name="Liu S."/>
            <person name="Long H."/>
            <person name="Ramasamy R.K."/>
            <person name="Rodriguez J.C."/>
            <person name="Van S.L."/>
            <person name="Yuan L."/>
            <person name="Wang Z."/>
            <person name="Xia Z."/>
            <person name="Xiao L."/>
            <person name="Anderson O.D."/>
            <person name="Ouyang S."/>
            <person name="Liang Y."/>
            <person name="Zimin A.V."/>
            <person name="Pertea G."/>
            <person name="Qi P."/>
            <person name="Bennetzen J.L."/>
            <person name="Dai X."/>
            <person name="Dawson M.W."/>
            <person name="Muller H.G."/>
            <person name="Kugler K."/>
            <person name="Rivarola-Duarte L."/>
            <person name="Spannagl M."/>
            <person name="Mayer K.F.X."/>
            <person name="Lu F.H."/>
            <person name="Bevan M.W."/>
            <person name="Leroy P."/>
            <person name="Li P."/>
            <person name="You F.M."/>
            <person name="Sun Q."/>
            <person name="Liu Z."/>
            <person name="Lyons E."/>
            <person name="Wicker T."/>
            <person name="Salzberg S.L."/>
            <person name="Devos K.M."/>
            <person name="Dvorak J."/>
        </authorList>
    </citation>
    <scope>NUCLEOTIDE SEQUENCE [LARGE SCALE GENOMIC DNA]</scope>
    <source>
        <strain evidence="1">cv. AL8/78</strain>
    </source>
</reference>
<sequence>EGDTPPSRVDRETRAHARAHLRRVAASWLHSSPRAEQGTCCWRRAVLGAGSVRCCLLGWGVARLFLGGEICRVWEEECGRVVYARRELWTRDTACVILSRFLGLPVL</sequence>
<name>A0A453IQ76_AEGTS</name>
<proteinExistence type="predicted"/>
<reference evidence="1" key="5">
    <citation type="journal article" date="2021" name="G3 (Bethesda)">
        <title>Aegilops tauschii genome assembly Aet v5.0 features greater sequence contiguity and improved annotation.</title>
        <authorList>
            <person name="Wang L."/>
            <person name="Zhu T."/>
            <person name="Rodriguez J.C."/>
            <person name="Deal K.R."/>
            <person name="Dubcovsky J."/>
            <person name="McGuire P.E."/>
            <person name="Lux T."/>
            <person name="Spannagl M."/>
            <person name="Mayer K.F.X."/>
            <person name="Baldrich P."/>
            <person name="Meyers B.C."/>
            <person name="Huo N."/>
            <person name="Gu Y.Q."/>
            <person name="Zhou H."/>
            <person name="Devos K.M."/>
            <person name="Bennetzen J.L."/>
            <person name="Unver T."/>
            <person name="Budak H."/>
            <person name="Gulick P.J."/>
            <person name="Galiba G."/>
            <person name="Kalapos B."/>
            <person name="Nelson D.R."/>
            <person name="Li P."/>
            <person name="You F.M."/>
            <person name="Luo M.C."/>
            <person name="Dvorak J."/>
        </authorList>
    </citation>
    <scope>NUCLEOTIDE SEQUENCE [LARGE SCALE GENOMIC DNA]</scope>
    <source>
        <strain evidence="1">cv. AL8/78</strain>
    </source>
</reference>
<organism evidence="1 2">
    <name type="scientific">Aegilops tauschii subsp. strangulata</name>
    <name type="common">Goatgrass</name>
    <dbReference type="NCBI Taxonomy" id="200361"/>
    <lineage>
        <taxon>Eukaryota</taxon>
        <taxon>Viridiplantae</taxon>
        <taxon>Streptophyta</taxon>
        <taxon>Embryophyta</taxon>
        <taxon>Tracheophyta</taxon>
        <taxon>Spermatophyta</taxon>
        <taxon>Magnoliopsida</taxon>
        <taxon>Liliopsida</taxon>
        <taxon>Poales</taxon>
        <taxon>Poaceae</taxon>
        <taxon>BOP clade</taxon>
        <taxon>Pooideae</taxon>
        <taxon>Triticodae</taxon>
        <taxon>Triticeae</taxon>
        <taxon>Triticinae</taxon>
        <taxon>Aegilops</taxon>
    </lineage>
</organism>
<reference evidence="1" key="4">
    <citation type="submission" date="2019-03" db="UniProtKB">
        <authorList>
            <consortium name="EnsemblPlants"/>
        </authorList>
    </citation>
    <scope>IDENTIFICATION</scope>
</reference>
<keyword evidence="2" id="KW-1185">Reference proteome</keyword>
<reference evidence="2" key="1">
    <citation type="journal article" date="2014" name="Science">
        <title>Ancient hybridizations among the ancestral genomes of bread wheat.</title>
        <authorList>
            <consortium name="International Wheat Genome Sequencing Consortium,"/>
            <person name="Marcussen T."/>
            <person name="Sandve S.R."/>
            <person name="Heier L."/>
            <person name="Spannagl M."/>
            <person name="Pfeifer M."/>
            <person name="Jakobsen K.S."/>
            <person name="Wulff B.B."/>
            <person name="Steuernagel B."/>
            <person name="Mayer K.F."/>
            <person name="Olsen O.A."/>
        </authorList>
    </citation>
    <scope>NUCLEOTIDE SEQUENCE [LARGE SCALE GENOMIC DNA]</scope>
    <source>
        <strain evidence="2">cv. AL8/78</strain>
    </source>
</reference>
<accession>A0A453IQ76</accession>
<dbReference type="AlphaFoldDB" id="A0A453IQ76"/>
<evidence type="ECO:0000313" key="1">
    <source>
        <dbReference type="EnsemblPlants" id="AET4Gv20637400.17"/>
    </source>
</evidence>
<dbReference type="Proteomes" id="UP000015105">
    <property type="component" value="Chromosome 4D"/>
</dbReference>
<evidence type="ECO:0000313" key="2">
    <source>
        <dbReference type="Proteomes" id="UP000015105"/>
    </source>
</evidence>
<protein>
    <submittedName>
        <fullName evidence="1">Uncharacterized protein</fullName>
    </submittedName>
</protein>
<reference evidence="2" key="2">
    <citation type="journal article" date="2017" name="Nat. Plants">
        <title>The Aegilops tauschii genome reveals multiple impacts of transposons.</title>
        <authorList>
            <person name="Zhao G."/>
            <person name="Zou C."/>
            <person name="Li K."/>
            <person name="Wang K."/>
            <person name="Li T."/>
            <person name="Gao L."/>
            <person name="Zhang X."/>
            <person name="Wang H."/>
            <person name="Yang Z."/>
            <person name="Liu X."/>
            <person name="Jiang W."/>
            <person name="Mao L."/>
            <person name="Kong X."/>
            <person name="Jiao Y."/>
            <person name="Jia J."/>
        </authorList>
    </citation>
    <scope>NUCLEOTIDE SEQUENCE [LARGE SCALE GENOMIC DNA]</scope>
    <source>
        <strain evidence="2">cv. AL8/78</strain>
    </source>
</reference>